<evidence type="ECO:0000313" key="11">
    <source>
        <dbReference type="Proteomes" id="UP000019804"/>
    </source>
</evidence>
<dbReference type="InterPro" id="IPR018201">
    <property type="entry name" value="Ketoacyl_synth_AS"/>
</dbReference>
<dbReference type="InterPro" id="IPR020841">
    <property type="entry name" value="PKS_Beta-ketoAc_synthase_dom"/>
</dbReference>
<dbReference type="GO" id="GO:0004312">
    <property type="term" value="F:fatty acid synthase activity"/>
    <property type="evidence" value="ECO:0007669"/>
    <property type="project" value="TreeGrafter"/>
</dbReference>
<dbReference type="PANTHER" id="PTHR43775:SF45">
    <property type="entry name" value="CONIDIAL PIGMENT POLYKETIDE SYNTHASE ALB1"/>
    <property type="match status" value="1"/>
</dbReference>
<dbReference type="SMR" id="A0A017SLA7"/>
<dbReference type="EMBL" id="KK088415">
    <property type="protein sequence ID" value="EYE97768.1"/>
    <property type="molecule type" value="Genomic_DNA"/>
</dbReference>
<dbReference type="Gene3D" id="3.10.129.110">
    <property type="entry name" value="Polyketide synthase dehydratase"/>
    <property type="match status" value="1"/>
</dbReference>
<dbReference type="RefSeq" id="XP_040641456.1">
    <property type="nucleotide sequence ID" value="XM_040787512.1"/>
</dbReference>
<dbReference type="InterPro" id="IPR001227">
    <property type="entry name" value="Ac_transferase_dom_sf"/>
</dbReference>
<dbReference type="Pfam" id="PF00698">
    <property type="entry name" value="Acyl_transf_1"/>
    <property type="match status" value="1"/>
</dbReference>
<evidence type="ECO:0000256" key="6">
    <source>
        <dbReference type="SAM" id="MobiDB-lite"/>
    </source>
</evidence>
<dbReference type="InterPro" id="IPR030918">
    <property type="entry name" value="PT_fungal_PKS"/>
</dbReference>
<dbReference type="SUPFAM" id="SSF53901">
    <property type="entry name" value="Thiolase-like"/>
    <property type="match status" value="1"/>
</dbReference>
<dbReference type="InterPro" id="IPR049900">
    <property type="entry name" value="PKS_mFAS_DH"/>
</dbReference>
<keyword evidence="3" id="KW-0808">Transferase</keyword>
<dbReference type="SUPFAM" id="SSF52151">
    <property type="entry name" value="FabD/lysophospholipase-like"/>
    <property type="match status" value="1"/>
</dbReference>
<keyword evidence="4" id="KW-0677">Repeat</keyword>
<evidence type="ECO:0000256" key="2">
    <source>
        <dbReference type="ARBA" id="ARBA00022553"/>
    </source>
</evidence>
<dbReference type="GeneID" id="63702636"/>
<dbReference type="Pfam" id="PF22621">
    <property type="entry name" value="CurL-like_PKS_C"/>
    <property type="match status" value="1"/>
</dbReference>
<evidence type="ECO:0000256" key="4">
    <source>
        <dbReference type="ARBA" id="ARBA00022737"/>
    </source>
</evidence>
<feature type="active site" description="Proton donor; for dehydratase activity" evidence="5">
    <location>
        <position position="1463"/>
    </location>
</feature>
<dbReference type="GO" id="GO:0031177">
    <property type="term" value="F:phosphopantetheine binding"/>
    <property type="evidence" value="ECO:0007669"/>
    <property type="project" value="InterPro"/>
</dbReference>
<dbReference type="PROSITE" id="PS52019">
    <property type="entry name" value="PKS_MFAS_DH"/>
    <property type="match status" value="1"/>
</dbReference>
<name>A0A017SLA7_ASPRC</name>
<dbReference type="InterPro" id="IPR042104">
    <property type="entry name" value="PKS_dehydratase_sf"/>
</dbReference>
<feature type="compositionally biased region" description="Pro residues" evidence="6">
    <location>
        <begin position="1755"/>
        <end position="1765"/>
    </location>
</feature>
<dbReference type="InterPro" id="IPR009081">
    <property type="entry name" value="PP-bd_ACP"/>
</dbReference>
<dbReference type="InterPro" id="IPR032088">
    <property type="entry name" value="SAT"/>
</dbReference>
<dbReference type="SUPFAM" id="SSF47336">
    <property type="entry name" value="ACP-like"/>
    <property type="match status" value="1"/>
</dbReference>
<dbReference type="SUPFAM" id="SSF55048">
    <property type="entry name" value="Probable ACP-binding domain of malonyl-CoA ACP transacylase"/>
    <property type="match status" value="1"/>
</dbReference>
<dbReference type="Pfam" id="PF00550">
    <property type="entry name" value="PP-binding"/>
    <property type="match status" value="1"/>
</dbReference>
<dbReference type="Gene3D" id="3.40.50.1820">
    <property type="entry name" value="alpha/beta hydrolase"/>
    <property type="match status" value="1"/>
</dbReference>
<dbReference type="Pfam" id="PF00109">
    <property type="entry name" value="ketoacyl-synt"/>
    <property type="match status" value="1"/>
</dbReference>
<dbReference type="InterPro" id="IPR049551">
    <property type="entry name" value="PKS_DH_C"/>
</dbReference>
<feature type="domain" description="PKS/mFAS DH" evidence="9">
    <location>
        <begin position="1243"/>
        <end position="1550"/>
    </location>
</feature>
<evidence type="ECO:0000256" key="3">
    <source>
        <dbReference type="ARBA" id="ARBA00022679"/>
    </source>
</evidence>
<feature type="region of interest" description="Disordered" evidence="6">
    <location>
        <begin position="1662"/>
        <end position="1697"/>
    </location>
</feature>
<evidence type="ECO:0000259" key="7">
    <source>
        <dbReference type="PROSITE" id="PS50075"/>
    </source>
</evidence>
<dbReference type="SMART" id="SM00827">
    <property type="entry name" value="PKS_AT"/>
    <property type="match status" value="1"/>
</dbReference>
<gene>
    <name evidence="10" type="ORF">EURHEDRAFT_550155</name>
</gene>
<dbReference type="HOGENOM" id="CLU_000022_6_0_1"/>
<dbReference type="PROSITE" id="PS52004">
    <property type="entry name" value="KS3_2"/>
    <property type="match status" value="1"/>
</dbReference>
<evidence type="ECO:0000313" key="10">
    <source>
        <dbReference type="EMBL" id="EYE97768.1"/>
    </source>
</evidence>
<dbReference type="SUPFAM" id="SSF53474">
    <property type="entry name" value="alpha/beta-Hydrolases"/>
    <property type="match status" value="1"/>
</dbReference>
<keyword evidence="2" id="KW-0597">Phosphoprotein</keyword>
<dbReference type="PROSITE" id="PS00606">
    <property type="entry name" value="KS3_1"/>
    <property type="match status" value="1"/>
</dbReference>
<feature type="domain" description="Ketosynthase family 3 (KS3)" evidence="8">
    <location>
        <begin position="347"/>
        <end position="772"/>
    </location>
</feature>
<dbReference type="Proteomes" id="UP000019804">
    <property type="component" value="Unassembled WGS sequence"/>
</dbReference>
<evidence type="ECO:0000259" key="8">
    <source>
        <dbReference type="PROSITE" id="PS52004"/>
    </source>
</evidence>
<sequence length="1858" mass="203982">MAPLEIFIFGDQTVAFEPTLHQLLHVKDDVLLTDFFDRVGFQLRRHVSSLPSHQQAWFPLFTTLLDLFFEHERAYAAPALKHFVQTAQSYPTAASTYLVGACTGSFTAAAISTSQNLPELLPAAVETVLMSLKLGLRSLVVRHDIEASVPGEPKSWSALVDVQMNEAAENIAAFNAEKSLPPVSQLYISSMSHSSVSISGPPRLLTLFLSSCEWRHLFLPIELPYHAPHLFQSDLEDVVGEFHDQALQDYKQRMKIISISSGNILESCDFRGLLQEAALDALTKPMRWDPVVSSLTGCTIHQVSSMSGPFISSGLSEFLDVKVNHIDTIRKETLPNTGFNTTGKSSQSNIAIIGYSGRYPDSASNEEFWDLILAGRDVHRTIPEDRFDWETHYDPTGKRKNTSRVKYGCFIKEPGVFDAPFFNMSPRESENADPAQRLTITSAYEAIEMAGLVPNNTPSTQQDRIGVFYGMTSDDWREVHSGQEIDTYYIPGGNRAFLPGRISYFFRFCGPSLCIDTACSSSLAAIETACTYLWRGECDTALAGGVNILTSPDSFSGLDRGHFLTQKGNCNAFDEEADGYCRSDGVGTDAIEDNDIIHGVIRGALTNHCGRTDSITRPFDGDQASLFNNVMRSIGIDPLDVTYVEMHGTGTQAGDAAEMKSELSVFGPGQRQRKNPLHLGTVKANIGHAESASGVSSLVKVLMMMRYSTIPPHCGIKTRVNHTCPTNMADMNVHIPLKPVSWNREDVPRGKRIAFLNNFSAAGGNTALLLEDAPLGHGPQPTQKDRRTGFPVAVTAKSSKSLKMNIEGLIAYIRENPEVSLCSLSYTTTARRIHHGYRIIVSGSDVNSIRTDLENTISSIDNHRPIPTAAKLPKITMAFTGQGTVYQGIGKQLFDSVPSFKEDVLRFNKIVERHGFPSFLHLVNDATDSAEDNPPIVTQLGLVCTQMALHGLWKRLGVFPAATVGHSLGEYPALYAAGVLTAADVIYLVGTRARLLSEKAVLGAYGMLAVKQPIDIIFPELSSTSCTVACRNQPSSNVISGPTEQLAQLKSRLADKGIDSIPLEIPYAFHSAQVDPILEDFKKTADGVRFNAPSADTGSIDTPYLISACRQPVNFQAAIEAASAGGVVKENTLWLEIGSHPACSSMIKGILGRERVTLASLRKNTDAWLTLTAGLEILYKQGIDIDWYEYHKGLSDLPKPEMLLLPRYAWSLKNYWIPYRNNFCLSKGDLIQGVKVENSSYVPQYLSPSVQKVLEENHNSEVSTFLAESDIHDERLAAIFEGHVVNNALICPSSLYAEVAFTTAKYMMRKVDKDTEATGLDVSDMTAPNPLLYCVSASADWHNNIISFQIFSVNSQGQKTVAHANFVVQLTEKQAWVDEFKRNSYLVQSRITPLHATADDSAGSANKLKRRIVYQLFSAIVNYGGSFQGMQEVILDNENHEATARVSFQVDDNGFTFNPCWIDSLGHVASFIMNGSDASPFKKGVFINTGWEHMRCAGDFVKGKEYQVHNRMQFQTGNTYVGDTYILEDQKVVAIYEGVRFQGIPRQVLDRLPHQRVSSQTLTPQEVTVQKQKPRPVLKQVPKKVTAGPSIGSRVMNIIAKEAGVDLADIGPHDDFVNHGIDSLLSLTICNKVRDELGIDVPSALFLDYPTPKELIAFFGSAEQEGSSSGLDTPTESESSNDDSGYRTDSTNTETEDSVIDVIRTTIANETGVPVDLSTGIFMENDNLEALGKSLGISQTPKQKPEPKKQQAPVVAPPPVQPPKPSQKLESGPHATSNLLWRNPQTAGKIVFFFPAGSGSSSSYAPLPKLESGTAAYGLNCPWMKTPWDMPSTLAQMVSKYVDEIRRRQPVGPYYLGG</sequence>
<feature type="region of interest" description="N-terminal hotdog fold" evidence="5">
    <location>
        <begin position="1243"/>
        <end position="1375"/>
    </location>
</feature>
<evidence type="ECO:0000259" key="9">
    <source>
        <dbReference type="PROSITE" id="PS52019"/>
    </source>
</evidence>
<organism evidence="10 11">
    <name type="scientific">Aspergillus ruber (strain CBS 135680)</name>
    <dbReference type="NCBI Taxonomy" id="1388766"/>
    <lineage>
        <taxon>Eukaryota</taxon>
        <taxon>Fungi</taxon>
        <taxon>Dikarya</taxon>
        <taxon>Ascomycota</taxon>
        <taxon>Pezizomycotina</taxon>
        <taxon>Eurotiomycetes</taxon>
        <taxon>Eurotiomycetidae</taxon>
        <taxon>Eurotiales</taxon>
        <taxon>Aspergillaceae</taxon>
        <taxon>Aspergillus</taxon>
        <taxon>Aspergillus subgen. Aspergillus</taxon>
    </lineage>
</organism>
<dbReference type="SMART" id="SM00823">
    <property type="entry name" value="PKS_PP"/>
    <property type="match status" value="1"/>
</dbReference>
<dbReference type="GO" id="GO:0006633">
    <property type="term" value="P:fatty acid biosynthetic process"/>
    <property type="evidence" value="ECO:0007669"/>
    <property type="project" value="InterPro"/>
</dbReference>
<dbReference type="Pfam" id="PF02801">
    <property type="entry name" value="Ketoacyl-synt_C"/>
    <property type="match status" value="1"/>
</dbReference>
<accession>A0A017SLA7</accession>
<protein>
    <submittedName>
        <fullName evidence="10">Polyketide synthase</fullName>
    </submittedName>
</protein>
<evidence type="ECO:0000256" key="5">
    <source>
        <dbReference type="PROSITE-ProRule" id="PRU01363"/>
    </source>
</evidence>
<dbReference type="STRING" id="1388766.A0A017SLA7"/>
<dbReference type="CDD" id="cd00833">
    <property type="entry name" value="PKS"/>
    <property type="match status" value="1"/>
</dbReference>
<dbReference type="InterPro" id="IPR014031">
    <property type="entry name" value="Ketoacyl_synth_C"/>
</dbReference>
<dbReference type="OrthoDB" id="329835at2759"/>
<dbReference type="PANTHER" id="PTHR43775">
    <property type="entry name" value="FATTY ACID SYNTHASE"/>
    <property type="match status" value="1"/>
</dbReference>
<dbReference type="InterPro" id="IPR050091">
    <property type="entry name" value="PKS_NRPS_Biosynth_Enz"/>
</dbReference>
<dbReference type="GO" id="GO:0044550">
    <property type="term" value="P:secondary metabolite biosynthetic process"/>
    <property type="evidence" value="ECO:0007669"/>
    <property type="project" value="UniProtKB-ARBA"/>
</dbReference>
<keyword evidence="1" id="KW-0596">Phosphopantetheine</keyword>
<dbReference type="Pfam" id="PF14765">
    <property type="entry name" value="PS-DH"/>
    <property type="match status" value="1"/>
</dbReference>
<feature type="region of interest" description="C-terminal hotdog fold" evidence="5">
    <location>
        <begin position="1402"/>
        <end position="1550"/>
    </location>
</feature>
<reference evidence="11" key="1">
    <citation type="journal article" date="2014" name="Nat. Commun.">
        <title>Genomic adaptations of the halophilic Dead Sea filamentous fungus Eurotium rubrum.</title>
        <authorList>
            <person name="Kis-Papo T."/>
            <person name="Weig A.R."/>
            <person name="Riley R."/>
            <person name="Persoh D."/>
            <person name="Salamov A."/>
            <person name="Sun H."/>
            <person name="Lipzen A."/>
            <person name="Wasser S.P."/>
            <person name="Rambold G."/>
            <person name="Grigoriev I.V."/>
            <person name="Nevo E."/>
        </authorList>
    </citation>
    <scope>NUCLEOTIDE SEQUENCE [LARGE SCALE GENOMIC DNA]</scope>
    <source>
        <strain evidence="11">CBS 135680</strain>
    </source>
</reference>
<dbReference type="InterPro" id="IPR016035">
    <property type="entry name" value="Acyl_Trfase/lysoPLipase"/>
</dbReference>
<dbReference type="InterPro" id="IPR014043">
    <property type="entry name" value="Acyl_transferase_dom"/>
</dbReference>
<feature type="compositionally biased region" description="Polar residues" evidence="6">
    <location>
        <begin position="1664"/>
        <end position="1678"/>
    </location>
</feature>
<feature type="region of interest" description="Disordered" evidence="6">
    <location>
        <begin position="1737"/>
        <end position="1780"/>
    </location>
</feature>
<feature type="domain" description="Carrier" evidence="7">
    <location>
        <begin position="1589"/>
        <end position="1663"/>
    </location>
</feature>
<dbReference type="PROSITE" id="PS50075">
    <property type="entry name" value="CARRIER"/>
    <property type="match status" value="1"/>
</dbReference>
<dbReference type="InterPro" id="IPR014030">
    <property type="entry name" value="Ketoacyl_synth_N"/>
</dbReference>
<dbReference type="Pfam" id="PF16073">
    <property type="entry name" value="SAT"/>
    <property type="match status" value="1"/>
</dbReference>
<dbReference type="Gene3D" id="3.40.47.10">
    <property type="match status" value="1"/>
</dbReference>
<dbReference type="SMART" id="SM00825">
    <property type="entry name" value="PKS_KS"/>
    <property type="match status" value="1"/>
</dbReference>
<dbReference type="InterPro" id="IPR016036">
    <property type="entry name" value="Malonyl_transacylase_ACP-bd"/>
</dbReference>
<dbReference type="InterPro" id="IPR036736">
    <property type="entry name" value="ACP-like_sf"/>
</dbReference>
<dbReference type="Gene3D" id="3.40.366.10">
    <property type="entry name" value="Malonyl-Coenzyme A Acyl Carrier Protein, domain 2"/>
    <property type="match status" value="1"/>
</dbReference>
<dbReference type="InterPro" id="IPR029058">
    <property type="entry name" value="AB_hydrolase_fold"/>
</dbReference>
<evidence type="ECO:0000256" key="1">
    <source>
        <dbReference type="ARBA" id="ARBA00022450"/>
    </source>
</evidence>
<dbReference type="InterPro" id="IPR020806">
    <property type="entry name" value="PKS_PP-bd"/>
</dbReference>
<dbReference type="InterPro" id="IPR016039">
    <property type="entry name" value="Thiolase-like"/>
</dbReference>
<dbReference type="Gene3D" id="3.30.70.3290">
    <property type="match status" value="1"/>
</dbReference>
<keyword evidence="11" id="KW-1185">Reference proteome</keyword>
<proteinExistence type="predicted"/>
<dbReference type="Gene3D" id="1.10.1200.10">
    <property type="entry name" value="ACP-like"/>
    <property type="match status" value="1"/>
</dbReference>
<dbReference type="GO" id="GO:0004315">
    <property type="term" value="F:3-oxoacyl-[acyl-carrier-protein] synthase activity"/>
    <property type="evidence" value="ECO:0007669"/>
    <property type="project" value="InterPro"/>
</dbReference>
<feature type="active site" description="Proton acceptor; for dehydratase activity" evidence="5">
    <location>
        <position position="1283"/>
    </location>
</feature>
<dbReference type="NCBIfam" id="TIGR04532">
    <property type="entry name" value="PT_fungal_PKS"/>
    <property type="match status" value="1"/>
</dbReference>